<sequence>MRFVISPGNLTGSRSQFPAAVNLIRKPERRAKGSAGFVGHSADAGVLRMLLGHRSSGLLTAKCCKLTSQFKNRHPPPLRHHSTPLHAALIFTDDRARHGDAPHSSER</sequence>
<name>A0AAV6SKS8_SOLSE</name>
<protein>
    <submittedName>
        <fullName evidence="1">Uncharacterized protein</fullName>
    </submittedName>
</protein>
<dbReference type="EMBL" id="JAGKHQ010000004">
    <property type="protein sequence ID" value="KAG7518620.1"/>
    <property type="molecule type" value="Genomic_DNA"/>
</dbReference>
<evidence type="ECO:0000313" key="2">
    <source>
        <dbReference type="Proteomes" id="UP000693946"/>
    </source>
</evidence>
<proteinExistence type="predicted"/>
<organism evidence="1 2">
    <name type="scientific">Solea senegalensis</name>
    <name type="common">Senegalese sole</name>
    <dbReference type="NCBI Taxonomy" id="28829"/>
    <lineage>
        <taxon>Eukaryota</taxon>
        <taxon>Metazoa</taxon>
        <taxon>Chordata</taxon>
        <taxon>Craniata</taxon>
        <taxon>Vertebrata</taxon>
        <taxon>Euteleostomi</taxon>
        <taxon>Actinopterygii</taxon>
        <taxon>Neopterygii</taxon>
        <taxon>Teleostei</taxon>
        <taxon>Neoteleostei</taxon>
        <taxon>Acanthomorphata</taxon>
        <taxon>Carangaria</taxon>
        <taxon>Pleuronectiformes</taxon>
        <taxon>Pleuronectoidei</taxon>
        <taxon>Soleidae</taxon>
        <taxon>Solea</taxon>
    </lineage>
</organism>
<gene>
    <name evidence="1" type="ORF">JOB18_038950</name>
</gene>
<dbReference type="AlphaFoldDB" id="A0AAV6SKS8"/>
<keyword evidence="2" id="KW-1185">Reference proteome</keyword>
<dbReference type="Proteomes" id="UP000693946">
    <property type="component" value="Linkage Group LG12"/>
</dbReference>
<comment type="caution">
    <text evidence="1">The sequence shown here is derived from an EMBL/GenBank/DDBJ whole genome shotgun (WGS) entry which is preliminary data.</text>
</comment>
<accession>A0AAV6SKS8</accession>
<reference evidence="1 2" key="1">
    <citation type="journal article" date="2021" name="Sci. Rep.">
        <title>Chromosome anchoring in Senegalese sole (Solea senegalensis) reveals sex-associated markers and genome rearrangements in flatfish.</title>
        <authorList>
            <person name="Guerrero-Cozar I."/>
            <person name="Gomez-Garrido J."/>
            <person name="Berbel C."/>
            <person name="Martinez-Blanch J.F."/>
            <person name="Alioto T."/>
            <person name="Claros M.G."/>
            <person name="Gagnaire P.A."/>
            <person name="Manchado M."/>
        </authorList>
    </citation>
    <scope>NUCLEOTIDE SEQUENCE [LARGE SCALE GENOMIC DNA]</scope>
    <source>
        <strain evidence="1">Sse05_10M</strain>
    </source>
</reference>
<evidence type="ECO:0000313" key="1">
    <source>
        <dbReference type="EMBL" id="KAG7518620.1"/>
    </source>
</evidence>